<dbReference type="AlphaFoldDB" id="A0A402A5C0"/>
<dbReference type="Proteomes" id="UP000287352">
    <property type="component" value="Unassembled WGS sequence"/>
</dbReference>
<dbReference type="InterPro" id="IPR001041">
    <property type="entry name" value="2Fe-2S_ferredoxin-type"/>
</dbReference>
<accession>A0A402A5C0</accession>
<dbReference type="EMBL" id="BIFR01000001">
    <property type="protein sequence ID" value="GCE14338.1"/>
    <property type="molecule type" value="Genomic_DNA"/>
</dbReference>
<dbReference type="GO" id="GO:0051536">
    <property type="term" value="F:iron-sulfur cluster binding"/>
    <property type="evidence" value="ECO:0007669"/>
    <property type="project" value="InterPro"/>
</dbReference>
<comment type="caution">
    <text evidence="1">The sequence shown here is derived from an EMBL/GenBank/DDBJ whole genome shotgun (WGS) entry which is preliminary data.</text>
</comment>
<gene>
    <name evidence="1" type="ORF">KTT_41970</name>
</gene>
<sequence>MIDALALLCYTLTGHKQRYASNLVELISEDRVMPTITYVREKVRVEVPEGDTVRYPALENDVPVYCGLWKYANCHGNGLCGTDRVAVSPSTNTNSLSFMEKFWLRSDLKKNPNMRLACQVQVFGDVSVETQG</sequence>
<reference evidence="2" key="1">
    <citation type="submission" date="2018-12" db="EMBL/GenBank/DDBJ databases">
        <title>Tengunoibacter tsumagoiensis gen. nov., sp. nov., Dictyobacter kobayashii sp. nov., D. alpinus sp. nov., and D. joshuensis sp. nov. and description of Dictyobacteraceae fam. nov. within the order Ktedonobacterales isolated from Tengu-no-mugimeshi.</title>
        <authorList>
            <person name="Wang C.M."/>
            <person name="Zheng Y."/>
            <person name="Sakai Y."/>
            <person name="Toyoda A."/>
            <person name="Minakuchi Y."/>
            <person name="Abe K."/>
            <person name="Yokota A."/>
            <person name="Yabe S."/>
        </authorList>
    </citation>
    <scope>NUCLEOTIDE SEQUENCE [LARGE SCALE GENOMIC DNA]</scope>
    <source>
        <strain evidence="2">Uno3</strain>
    </source>
</reference>
<name>A0A402A5C0_9CHLR</name>
<organism evidence="1 2">
    <name type="scientific">Tengunoibacter tsumagoiensis</name>
    <dbReference type="NCBI Taxonomy" id="2014871"/>
    <lineage>
        <taxon>Bacteria</taxon>
        <taxon>Bacillati</taxon>
        <taxon>Chloroflexota</taxon>
        <taxon>Ktedonobacteria</taxon>
        <taxon>Ktedonobacterales</taxon>
        <taxon>Dictyobacteraceae</taxon>
        <taxon>Tengunoibacter</taxon>
    </lineage>
</organism>
<evidence type="ECO:0000313" key="2">
    <source>
        <dbReference type="Proteomes" id="UP000287352"/>
    </source>
</evidence>
<evidence type="ECO:0000313" key="1">
    <source>
        <dbReference type="EMBL" id="GCE14338.1"/>
    </source>
</evidence>
<dbReference type="SUPFAM" id="SSF54292">
    <property type="entry name" value="2Fe-2S ferredoxin-like"/>
    <property type="match status" value="1"/>
</dbReference>
<dbReference type="InterPro" id="IPR036010">
    <property type="entry name" value="2Fe-2S_ferredoxin-like_sf"/>
</dbReference>
<protein>
    <submittedName>
        <fullName evidence="1">Uncharacterized protein</fullName>
    </submittedName>
</protein>
<keyword evidence="2" id="KW-1185">Reference proteome</keyword>
<dbReference type="InterPro" id="IPR012675">
    <property type="entry name" value="Beta-grasp_dom_sf"/>
</dbReference>
<proteinExistence type="predicted"/>
<dbReference type="Gene3D" id="3.10.20.30">
    <property type="match status" value="1"/>
</dbReference>
<dbReference type="CDD" id="cd00207">
    <property type="entry name" value="fer2"/>
    <property type="match status" value="1"/>
</dbReference>